<sequence length="387" mass="46210">MDNITFEKTPTICFITMCKNEEHCIESTLESVYKYIDYWIVCDTGSTDNTCDIVKNFFKEKNIPGELFVDEWKGFDKNKSLMFERAYKKTDFVLHLDADDFLVGNFNKNLLLESKYDIYNFNYIRGTCKFKTSSLYNNQIKWKYVGVAHNLIKCLDKHDLTRSNIFTTDDLWVDNNERGARKFDPNKYINDALKLKEQFFETLFEDPDNLMCRSVFYTAQSYMDSGHYKEAIQWYTLYSKLKDTWSEELFESNLRIARCMIRLSFDEEKIKTQIHKTIDIFPDRAEPYFVMGKYYNSNSKCHLGYDYLKQASNKNLSEVLEKYMLFVNKFNYGKYVNDELSVACYWTNRLEEGYALLNQIIDDEDFKEENERLLQNKAHYINKMSQK</sequence>
<dbReference type="EMBL" id="MN740396">
    <property type="protein sequence ID" value="QHU04390.1"/>
    <property type="molecule type" value="Genomic_DNA"/>
</dbReference>
<evidence type="ECO:0000313" key="2">
    <source>
        <dbReference type="EMBL" id="QHU04390.1"/>
    </source>
</evidence>
<protein>
    <recommendedName>
        <fullName evidence="1">Glycosyltransferase 2-like domain-containing protein</fullName>
    </recommendedName>
</protein>
<accession>A0A6C0JHU9</accession>
<dbReference type="Pfam" id="PF00535">
    <property type="entry name" value="Glycos_transf_2"/>
    <property type="match status" value="1"/>
</dbReference>
<dbReference type="SUPFAM" id="SSF48452">
    <property type="entry name" value="TPR-like"/>
    <property type="match status" value="1"/>
</dbReference>
<feature type="domain" description="Glycosyltransferase 2-like" evidence="1">
    <location>
        <begin position="14"/>
        <end position="103"/>
    </location>
</feature>
<evidence type="ECO:0000259" key="1">
    <source>
        <dbReference type="Pfam" id="PF00535"/>
    </source>
</evidence>
<dbReference type="PANTHER" id="PTHR43630:SF2">
    <property type="entry name" value="GLYCOSYLTRANSFERASE"/>
    <property type="match status" value="1"/>
</dbReference>
<reference evidence="2" key="1">
    <citation type="journal article" date="2020" name="Nature">
        <title>Giant virus diversity and host interactions through global metagenomics.</title>
        <authorList>
            <person name="Schulz F."/>
            <person name="Roux S."/>
            <person name="Paez-Espino D."/>
            <person name="Jungbluth S."/>
            <person name="Walsh D.A."/>
            <person name="Denef V.J."/>
            <person name="McMahon K.D."/>
            <person name="Konstantinidis K.T."/>
            <person name="Eloe-Fadrosh E.A."/>
            <person name="Kyrpides N.C."/>
            <person name="Woyke T."/>
        </authorList>
    </citation>
    <scope>NUCLEOTIDE SEQUENCE</scope>
    <source>
        <strain evidence="2">GVMAG-M-3300027708-39</strain>
    </source>
</reference>
<dbReference type="SUPFAM" id="SSF53448">
    <property type="entry name" value="Nucleotide-diphospho-sugar transferases"/>
    <property type="match status" value="1"/>
</dbReference>
<proteinExistence type="predicted"/>
<dbReference type="Gene3D" id="1.25.40.10">
    <property type="entry name" value="Tetratricopeptide repeat domain"/>
    <property type="match status" value="1"/>
</dbReference>
<dbReference type="PANTHER" id="PTHR43630">
    <property type="entry name" value="POLY-BETA-1,6-N-ACETYL-D-GLUCOSAMINE SYNTHASE"/>
    <property type="match status" value="1"/>
</dbReference>
<dbReference type="InterPro" id="IPR001173">
    <property type="entry name" value="Glyco_trans_2-like"/>
</dbReference>
<dbReference type="AlphaFoldDB" id="A0A6C0JHU9"/>
<dbReference type="InterPro" id="IPR011990">
    <property type="entry name" value="TPR-like_helical_dom_sf"/>
</dbReference>
<name>A0A6C0JHU9_9ZZZZ</name>
<dbReference type="InterPro" id="IPR029044">
    <property type="entry name" value="Nucleotide-diphossugar_trans"/>
</dbReference>
<organism evidence="2">
    <name type="scientific">viral metagenome</name>
    <dbReference type="NCBI Taxonomy" id="1070528"/>
    <lineage>
        <taxon>unclassified sequences</taxon>
        <taxon>metagenomes</taxon>
        <taxon>organismal metagenomes</taxon>
    </lineage>
</organism>
<dbReference type="Gene3D" id="3.90.550.10">
    <property type="entry name" value="Spore Coat Polysaccharide Biosynthesis Protein SpsA, Chain A"/>
    <property type="match status" value="1"/>
</dbReference>